<sequence>MTKLNRGRSSTVNQDDKKESDGQEEEAAEDTEKPKRKLKQNKSLLKLKSTDDLLGRRMAGVASGLTGTGEED</sequence>
<reference evidence="1" key="1">
    <citation type="submission" date="2022-07" db="EMBL/GenBank/DDBJ databases">
        <title>Genome Sequence of Lecanicillium saksenae.</title>
        <authorList>
            <person name="Buettner E."/>
        </authorList>
    </citation>
    <scope>NUCLEOTIDE SEQUENCE</scope>
    <source>
        <strain evidence="1">VT-O1</strain>
    </source>
</reference>
<name>A0ACC1QCH2_9HYPO</name>
<protein>
    <submittedName>
        <fullName evidence="1">Uncharacterized protein</fullName>
    </submittedName>
</protein>
<gene>
    <name evidence="1" type="ORF">NLG97_g10688</name>
</gene>
<keyword evidence="2" id="KW-1185">Reference proteome</keyword>
<evidence type="ECO:0000313" key="2">
    <source>
        <dbReference type="Proteomes" id="UP001148737"/>
    </source>
</evidence>
<dbReference type="EMBL" id="JANAKD010002823">
    <property type="protein sequence ID" value="KAJ3472837.1"/>
    <property type="molecule type" value="Genomic_DNA"/>
</dbReference>
<dbReference type="Proteomes" id="UP001148737">
    <property type="component" value="Unassembled WGS sequence"/>
</dbReference>
<comment type="caution">
    <text evidence="1">The sequence shown here is derived from an EMBL/GenBank/DDBJ whole genome shotgun (WGS) entry which is preliminary data.</text>
</comment>
<evidence type="ECO:0000313" key="1">
    <source>
        <dbReference type="EMBL" id="KAJ3472837.1"/>
    </source>
</evidence>
<organism evidence="1 2">
    <name type="scientific">Lecanicillium saksenae</name>
    <dbReference type="NCBI Taxonomy" id="468837"/>
    <lineage>
        <taxon>Eukaryota</taxon>
        <taxon>Fungi</taxon>
        <taxon>Dikarya</taxon>
        <taxon>Ascomycota</taxon>
        <taxon>Pezizomycotina</taxon>
        <taxon>Sordariomycetes</taxon>
        <taxon>Hypocreomycetidae</taxon>
        <taxon>Hypocreales</taxon>
        <taxon>Cordycipitaceae</taxon>
        <taxon>Lecanicillium</taxon>
    </lineage>
</organism>
<accession>A0ACC1QCH2</accession>
<proteinExistence type="predicted"/>